<keyword evidence="7" id="KW-0472">Membrane</keyword>
<evidence type="ECO:0000256" key="5">
    <source>
        <dbReference type="ARBA" id="ARBA00022741"/>
    </source>
</evidence>
<evidence type="ECO:0000256" key="2">
    <source>
        <dbReference type="ARBA" id="ARBA00022484"/>
    </source>
</evidence>
<dbReference type="GO" id="GO:0003723">
    <property type="term" value="F:RNA binding"/>
    <property type="evidence" value="ECO:0007669"/>
    <property type="project" value="InterPro"/>
</dbReference>
<dbReference type="GO" id="GO:0006351">
    <property type="term" value="P:DNA-templated transcription"/>
    <property type="evidence" value="ECO:0007669"/>
    <property type="project" value="InterPro"/>
</dbReference>
<dbReference type="InterPro" id="IPR043502">
    <property type="entry name" value="DNA/RNA_pol_sf"/>
</dbReference>
<keyword evidence="7" id="KW-0812">Transmembrane</keyword>
<reference evidence="8" key="1">
    <citation type="submission" date="2022-05" db="EMBL/GenBank/DDBJ databases">
        <authorList>
            <person name="Cao W."/>
            <person name="Jia N."/>
            <person name="Lam T.T.-Y."/>
            <person name="Ni X."/>
            <person name="Liu J."/>
        </authorList>
    </citation>
    <scope>NUCLEOTIDE SEQUENCE</scope>
    <source>
        <strain evidence="8">TIGMIC 1</strain>
    </source>
</reference>
<evidence type="ECO:0000313" key="8">
    <source>
        <dbReference type="EMBL" id="UYL95665.1"/>
    </source>
</evidence>
<keyword evidence="5 7" id="KW-0547">Nucleotide-binding</keyword>
<dbReference type="SUPFAM" id="SSF56672">
    <property type="entry name" value="DNA/RNA polymerases"/>
    <property type="match status" value="1"/>
</dbReference>
<feature type="transmembrane region" description="Helical" evidence="7">
    <location>
        <begin position="13"/>
        <end position="36"/>
    </location>
</feature>
<keyword evidence="4 7" id="KW-0548">Nucleotidyltransferase</keyword>
<evidence type="ECO:0000256" key="3">
    <source>
        <dbReference type="ARBA" id="ARBA00022679"/>
    </source>
</evidence>
<protein>
    <recommendedName>
        <fullName evidence="7">RNA-directed RNA polymerase</fullName>
        <ecNumber evidence="7">2.7.7.48</ecNumber>
    </recommendedName>
</protein>
<name>A0A9E7V2I9_9VIRU</name>
<evidence type="ECO:0000256" key="1">
    <source>
        <dbReference type="ARBA" id="ARBA00010455"/>
    </source>
</evidence>
<organism evidence="8">
    <name type="scientific">Nanning Totiv tick virus 2</name>
    <dbReference type="NCBI Taxonomy" id="2972353"/>
    <lineage>
        <taxon>Viruses</taxon>
        <taxon>Riboviria</taxon>
        <taxon>Orthornavirae</taxon>
        <taxon>Duplornaviricota</taxon>
        <taxon>Chrymotiviricetes</taxon>
        <taxon>Ghabrivirales</taxon>
        <taxon>Totiviridae</taxon>
    </lineage>
</organism>
<dbReference type="Pfam" id="PF02123">
    <property type="entry name" value="RdRP_4"/>
    <property type="match status" value="1"/>
</dbReference>
<keyword evidence="3 7" id="KW-0808">Transferase</keyword>
<keyword evidence="2 7" id="KW-0696">RNA-directed RNA polymerase</keyword>
<evidence type="ECO:0000256" key="7">
    <source>
        <dbReference type="RuleBase" id="RU364050"/>
    </source>
</evidence>
<dbReference type="InterPro" id="IPR001795">
    <property type="entry name" value="RNA-dir_pol_luteovirus"/>
</dbReference>
<dbReference type="GO" id="GO:0003968">
    <property type="term" value="F:RNA-directed RNA polymerase activity"/>
    <property type="evidence" value="ECO:0007669"/>
    <property type="project" value="UniProtKB-KW"/>
</dbReference>
<keyword evidence="7" id="KW-1133">Transmembrane helix</keyword>
<proteinExistence type="inferred from homology"/>
<comment type="catalytic activity">
    <reaction evidence="6 7">
        <text>RNA(n) + a ribonucleoside 5'-triphosphate = RNA(n+1) + diphosphate</text>
        <dbReference type="Rhea" id="RHEA:21248"/>
        <dbReference type="Rhea" id="RHEA-COMP:14527"/>
        <dbReference type="Rhea" id="RHEA-COMP:17342"/>
        <dbReference type="ChEBI" id="CHEBI:33019"/>
        <dbReference type="ChEBI" id="CHEBI:61557"/>
        <dbReference type="ChEBI" id="CHEBI:140395"/>
        <dbReference type="EC" id="2.7.7.48"/>
    </reaction>
</comment>
<sequence length="839" mass="91306">MVKSVLNAALTEAFGLVFPAVLSLFASLAPLAFLTIEGIRQIVPQSFSALSLSTQYEYLLSLLPYVSVQLAVVLHTCALHYPMQMGFQQAGFDWLVETFCSTVTSSRKTGRTSAAPAMFGSLPWCKERYRIKAHPGALTKVGMYAHDAFRALFAQPAAVSRLLCEHWHSLEGLTDDQVAGVLTYYMVCGPSLGYARALDLALLGATQPDHAKALSTAIKSLGWNATSLGSRVCELNTLAGRGVGAVDMHKEIRRRSGAGGRATVVNVAPEELEWAIGQVYDEELGAVAYTGFDSWFNLRWLKMANGAHSAAAGRYGNHTTAQPVRKVGARMHRKAFAEQVTLADAYTWTGDVVVTPSAKLEHGKTRALFSCDSVSMMWFAHLFEAAESAWGNHHSILDPGAAGTIGMGKLLYKMKRARTICLMADYDDFNSQHSLMAQQLVVDLLCARVGVPAGVRARLVSSFERMYIVVGGVATRVTGTLMSGHRGTSFINTVLNRAYMLIAHKRAGVPATCKHVGDDIVAAFNDLNEVQRVMAEASMLGLRLNRNKQSIGTYGMEFLRVAYDNRGNAYGYVARAIAAFVSGSWTSPTGLDPLEVVQNGIASVYTIGNRVGDRDVWRMFTYAVARRAQMPLDTVADLLSGRVALADGPVFCAANVIESRAVGVVVRPLNTTPAADYLGLPDHATADYAAHTENEIDRALVATTNTTWRAALLESSYYKDKHSSGAAAHVATSVRPKVTLALKSCVGTDQLLSTRTLGSDLRSSPVFMAMYRITRPKDMERLVKAALPRYSGYAWQRAVEGSQVGRNSFCGWLPYADMMALNSRVHLCRVIHDVNDYYV</sequence>
<evidence type="ECO:0000256" key="6">
    <source>
        <dbReference type="ARBA" id="ARBA00048744"/>
    </source>
</evidence>
<dbReference type="EC" id="2.7.7.48" evidence="7"/>
<dbReference type="EMBL" id="ON746551">
    <property type="protein sequence ID" value="UYL95665.1"/>
    <property type="molecule type" value="Genomic_RNA"/>
</dbReference>
<comment type="similarity">
    <text evidence="1">Belongs to the totiviridae RNA-directed RNA polymerase family.</text>
</comment>
<evidence type="ECO:0000256" key="4">
    <source>
        <dbReference type="ARBA" id="ARBA00022695"/>
    </source>
</evidence>
<keyword evidence="7" id="KW-0693">Viral RNA replication</keyword>
<dbReference type="GO" id="GO:0000166">
    <property type="term" value="F:nucleotide binding"/>
    <property type="evidence" value="ECO:0007669"/>
    <property type="project" value="UniProtKB-KW"/>
</dbReference>
<accession>A0A9E7V2I9</accession>